<keyword evidence="5 7" id="KW-0597">Phosphoprotein</keyword>
<reference evidence="11" key="1">
    <citation type="journal article" date="2019" name="Int. J. Syst. Evol. Microbiol.">
        <title>The Global Catalogue of Microorganisms (GCM) 10K type strain sequencing project: providing services to taxonomists for standard genome sequencing and annotation.</title>
        <authorList>
            <consortium name="The Broad Institute Genomics Platform"/>
            <consortium name="The Broad Institute Genome Sequencing Center for Infectious Disease"/>
            <person name="Wu L."/>
            <person name="Ma J."/>
        </authorList>
    </citation>
    <scope>NUCLEOTIDE SEQUENCE [LARGE SCALE GENOMIC DNA]</scope>
    <source>
        <strain evidence="11">CCUG 54356</strain>
    </source>
</reference>
<evidence type="ECO:0000313" key="11">
    <source>
        <dbReference type="Proteomes" id="UP001597264"/>
    </source>
</evidence>
<keyword evidence="2 5" id="KW-0145">Chemotaxis</keyword>
<feature type="active site" evidence="5 6">
    <location>
        <position position="165"/>
    </location>
</feature>
<dbReference type="RefSeq" id="WP_230437747.1">
    <property type="nucleotide sequence ID" value="NZ_CP087715.1"/>
</dbReference>
<dbReference type="EC" id="3.5.1.44" evidence="5"/>
<keyword evidence="3 5" id="KW-0378">Hydrolase</keyword>
<feature type="modified residue" description="4-aspartylphosphate" evidence="5 7">
    <location>
        <position position="56"/>
    </location>
</feature>
<dbReference type="InterPro" id="IPR000673">
    <property type="entry name" value="Sig_transdc_resp-reg_Me-estase"/>
</dbReference>
<dbReference type="SUPFAM" id="SSF52738">
    <property type="entry name" value="Methylesterase CheB, C-terminal domain"/>
    <property type="match status" value="1"/>
</dbReference>
<dbReference type="Pfam" id="PF01339">
    <property type="entry name" value="CheB_methylest"/>
    <property type="match status" value="1"/>
</dbReference>
<dbReference type="PROSITE" id="PS50110">
    <property type="entry name" value="RESPONSE_REGULATORY"/>
    <property type="match status" value="1"/>
</dbReference>
<evidence type="ECO:0000256" key="6">
    <source>
        <dbReference type="PROSITE-ProRule" id="PRU00050"/>
    </source>
</evidence>
<evidence type="ECO:0000256" key="5">
    <source>
        <dbReference type="HAMAP-Rule" id="MF_00099"/>
    </source>
</evidence>
<feature type="domain" description="Response regulatory" evidence="8">
    <location>
        <begin position="5"/>
        <end position="122"/>
    </location>
</feature>
<evidence type="ECO:0000256" key="4">
    <source>
        <dbReference type="ARBA" id="ARBA00048267"/>
    </source>
</evidence>
<comment type="domain">
    <text evidence="5">Contains a C-terminal catalytic domain, and an N-terminal region which modulates catalytic activity.</text>
</comment>
<dbReference type="SMART" id="SM00448">
    <property type="entry name" value="REC"/>
    <property type="match status" value="1"/>
</dbReference>
<keyword evidence="11" id="KW-1185">Reference proteome</keyword>
<organism evidence="10 11">
    <name type="scientific">Microbulbifer celer</name>
    <dbReference type="NCBI Taxonomy" id="435905"/>
    <lineage>
        <taxon>Bacteria</taxon>
        <taxon>Pseudomonadati</taxon>
        <taxon>Pseudomonadota</taxon>
        <taxon>Gammaproteobacteria</taxon>
        <taxon>Cellvibrionales</taxon>
        <taxon>Microbulbiferaceae</taxon>
        <taxon>Microbulbifer</taxon>
    </lineage>
</organism>
<evidence type="ECO:0000256" key="2">
    <source>
        <dbReference type="ARBA" id="ARBA00022500"/>
    </source>
</evidence>
<feature type="active site" evidence="5 6">
    <location>
        <position position="287"/>
    </location>
</feature>
<dbReference type="Proteomes" id="UP001597264">
    <property type="component" value="Unassembled WGS sequence"/>
</dbReference>
<dbReference type="SUPFAM" id="SSF52172">
    <property type="entry name" value="CheY-like"/>
    <property type="match status" value="1"/>
</dbReference>
<comment type="function">
    <text evidence="5">Involved in chemotaxis. Part of a chemotaxis signal transduction system that modulates chemotaxis in response to various stimuli. Catalyzes the demethylation of specific methylglutamate residues introduced into the chemoreceptors (methyl-accepting chemotaxis proteins or MCP) by CheR. Also mediates the irreversible deamidation of specific glutamine residues to glutamic acid.</text>
</comment>
<name>A0ABW3U3U7_9GAMM</name>
<proteinExistence type="inferred from homology"/>
<dbReference type="GO" id="GO:0008984">
    <property type="term" value="F:protein-glutamate methylesterase activity"/>
    <property type="evidence" value="ECO:0007669"/>
    <property type="project" value="UniProtKB-EC"/>
</dbReference>
<dbReference type="PANTHER" id="PTHR42872">
    <property type="entry name" value="PROTEIN-GLUTAMATE METHYLESTERASE/PROTEIN-GLUTAMINE GLUTAMINASE"/>
    <property type="match status" value="1"/>
</dbReference>
<dbReference type="EC" id="3.1.1.61" evidence="5"/>
<keyword evidence="1 5" id="KW-0963">Cytoplasm</keyword>
<dbReference type="CDD" id="cd16432">
    <property type="entry name" value="CheB_Rec"/>
    <property type="match status" value="1"/>
</dbReference>
<comment type="caution">
    <text evidence="10">The sequence shown here is derived from an EMBL/GenBank/DDBJ whole genome shotgun (WGS) entry which is preliminary data.</text>
</comment>
<gene>
    <name evidence="5" type="primary">cheB</name>
    <name evidence="10" type="ORF">ACFQ2X_02780</name>
</gene>
<dbReference type="Pfam" id="PF00072">
    <property type="entry name" value="Response_reg"/>
    <property type="match status" value="1"/>
</dbReference>
<dbReference type="PANTHER" id="PTHR42872:SF6">
    <property type="entry name" value="PROTEIN-GLUTAMATE METHYLESTERASE_PROTEIN-GLUTAMINE GLUTAMINASE"/>
    <property type="match status" value="1"/>
</dbReference>
<dbReference type="NCBIfam" id="NF001965">
    <property type="entry name" value="PRK00742.1"/>
    <property type="match status" value="1"/>
</dbReference>
<dbReference type="CDD" id="cd17541">
    <property type="entry name" value="REC_CheB-like"/>
    <property type="match status" value="1"/>
</dbReference>
<dbReference type="HAMAP" id="MF_00099">
    <property type="entry name" value="CheB_chemtxs"/>
    <property type="match status" value="1"/>
</dbReference>
<dbReference type="EMBL" id="JBHTLR010000004">
    <property type="protein sequence ID" value="MFD1215513.1"/>
    <property type="molecule type" value="Genomic_DNA"/>
</dbReference>
<evidence type="ECO:0000259" key="8">
    <source>
        <dbReference type="PROSITE" id="PS50110"/>
    </source>
</evidence>
<comment type="catalytic activity">
    <reaction evidence="4 5">
        <text>[protein]-L-glutamate 5-O-methyl ester + H2O = L-glutamyl-[protein] + methanol + H(+)</text>
        <dbReference type="Rhea" id="RHEA:23236"/>
        <dbReference type="Rhea" id="RHEA-COMP:10208"/>
        <dbReference type="Rhea" id="RHEA-COMP:10311"/>
        <dbReference type="ChEBI" id="CHEBI:15377"/>
        <dbReference type="ChEBI" id="CHEBI:15378"/>
        <dbReference type="ChEBI" id="CHEBI:17790"/>
        <dbReference type="ChEBI" id="CHEBI:29973"/>
        <dbReference type="ChEBI" id="CHEBI:82795"/>
        <dbReference type="EC" id="3.1.1.61"/>
    </reaction>
</comment>
<evidence type="ECO:0000259" key="9">
    <source>
        <dbReference type="PROSITE" id="PS50122"/>
    </source>
</evidence>
<dbReference type="PIRSF" id="PIRSF000876">
    <property type="entry name" value="RR_chemtxs_CheB"/>
    <property type="match status" value="1"/>
</dbReference>
<evidence type="ECO:0000256" key="7">
    <source>
        <dbReference type="PROSITE-ProRule" id="PRU00169"/>
    </source>
</evidence>
<evidence type="ECO:0000256" key="1">
    <source>
        <dbReference type="ARBA" id="ARBA00022490"/>
    </source>
</evidence>
<dbReference type="Gene3D" id="3.40.50.180">
    <property type="entry name" value="Methylesterase CheB, C-terminal domain"/>
    <property type="match status" value="1"/>
</dbReference>
<dbReference type="InterPro" id="IPR001789">
    <property type="entry name" value="Sig_transdc_resp-reg_receiver"/>
</dbReference>
<dbReference type="InterPro" id="IPR035909">
    <property type="entry name" value="CheB_C"/>
</dbReference>
<sequence length="351" mass="38002">MEKIRVLCVDDSALIRGLMREIIDAQPDMEVVAVAPDPLVARDLIKQLNPDVLTLDVEMPRMDGIDFLQRLMRLRPMPVLMVSSLTRSGSEITLRALELGAVDFVAKPQLGIRSGLLEYSEQIAEKIRAAARVRLSRREQRPQAESRKLDSVMVSSEKLLVVGASTGGPEAIRQVLEPLPPSSPAILIAQHMPSGFTRSFANRLDRLCRIRVKEAEQGERVLPGHAYIAPGDQHLKLARSGANYLVQLDSGPAVNRHRPSVDVLFQSAAEVAGRNAIGALLTGMGRDGALGLLAMLRAGSATLAQDEMTSLVYGMPREAAALGAAQERVPLPDIAERLLALATASGRAQRV</sequence>
<dbReference type="InterPro" id="IPR008248">
    <property type="entry name" value="CheB-like"/>
</dbReference>
<comment type="subcellular location">
    <subcellularLocation>
        <location evidence="5">Cytoplasm</location>
    </subcellularLocation>
</comment>
<feature type="active site" evidence="5 6">
    <location>
        <position position="191"/>
    </location>
</feature>
<comment type="catalytic activity">
    <reaction evidence="5">
        <text>L-glutaminyl-[protein] + H2O = L-glutamyl-[protein] + NH4(+)</text>
        <dbReference type="Rhea" id="RHEA:16441"/>
        <dbReference type="Rhea" id="RHEA-COMP:10207"/>
        <dbReference type="Rhea" id="RHEA-COMP:10208"/>
        <dbReference type="ChEBI" id="CHEBI:15377"/>
        <dbReference type="ChEBI" id="CHEBI:28938"/>
        <dbReference type="ChEBI" id="CHEBI:29973"/>
        <dbReference type="ChEBI" id="CHEBI:30011"/>
        <dbReference type="EC" id="3.5.1.44"/>
    </reaction>
</comment>
<dbReference type="Gene3D" id="3.40.50.2300">
    <property type="match status" value="1"/>
</dbReference>
<comment type="PTM">
    <text evidence="5">Phosphorylated by CheA. Phosphorylation of the N-terminal regulatory domain activates the methylesterase activity.</text>
</comment>
<evidence type="ECO:0000313" key="10">
    <source>
        <dbReference type="EMBL" id="MFD1215513.1"/>
    </source>
</evidence>
<dbReference type="NCBIfam" id="NF009206">
    <property type="entry name" value="PRK12555.1"/>
    <property type="match status" value="1"/>
</dbReference>
<dbReference type="PROSITE" id="PS50122">
    <property type="entry name" value="CHEB"/>
    <property type="match status" value="1"/>
</dbReference>
<evidence type="ECO:0000256" key="3">
    <source>
        <dbReference type="ARBA" id="ARBA00022801"/>
    </source>
</evidence>
<feature type="domain" description="CheB-type methylesterase" evidence="9">
    <location>
        <begin position="153"/>
        <end position="345"/>
    </location>
</feature>
<dbReference type="InterPro" id="IPR011006">
    <property type="entry name" value="CheY-like_superfamily"/>
</dbReference>
<protein>
    <recommendedName>
        <fullName evidence="5">Protein-glutamate methylesterase/protein-glutamine glutaminase</fullName>
        <ecNumber evidence="5">3.1.1.61</ecNumber>
        <ecNumber evidence="5">3.5.1.44</ecNumber>
    </recommendedName>
</protein>
<comment type="similarity">
    <text evidence="5">Belongs to the CheB family.</text>
</comment>
<accession>A0ABW3U3U7</accession>